<dbReference type="Proteomes" id="UP000675431">
    <property type="component" value="Unassembled WGS sequence"/>
</dbReference>
<dbReference type="Pfam" id="PF10026">
    <property type="entry name" value="DUF2268"/>
    <property type="match status" value="1"/>
</dbReference>
<comment type="caution">
    <text evidence="2">The sequence shown here is derived from an EMBL/GenBank/DDBJ whole genome shotgun (WGS) entry which is preliminary data.</text>
</comment>
<dbReference type="EMBL" id="JAGSIE010000030">
    <property type="protein sequence ID" value="MBR7554514.1"/>
    <property type="molecule type" value="Genomic_DNA"/>
</dbReference>
<evidence type="ECO:0000313" key="2">
    <source>
        <dbReference type="EMBL" id="MBR7554514.1"/>
    </source>
</evidence>
<reference evidence="2 3" key="1">
    <citation type="submission" date="2021-04" db="EMBL/GenBank/DDBJ databases">
        <title>Allobacillus sp. nov. SKP8-2 isolated from shrimp paste.</title>
        <authorList>
            <person name="Tanasupawat S."/>
            <person name="Yiamsombat S."/>
            <person name="Kanchanasin P."/>
            <person name="Kuncharoen N."/>
        </authorList>
    </citation>
    <scope>NUCLEOTIDE SEQUENCE [LARGE SCALE GENOMIC DNA]</scope>
    <source>
        <strain evidence="2 3">SKP8-2</strain>
    </source>
</reference>
<evidence type="ECO:0000313" key="3">
    <source>
        <dbReference type="Proteomes" id="UP000675431"/>
    </source>
</evidence>
<proteinExistence type="predicted"/>
<protein>
    <recommendedName>
        <fullName evidence="1">DUF2268 domain-containing protein</fullName>
    </recommendedName>
</protein>
<accession>A0A941HUL6</accession>
<keyword evidence="3" id="KW-1185">Reference proteome</keyword>
<gene>
    <name evidence="2" type="ORF">KC820_10165</name>
</gene>
<dbReference type="RefSeq" id="WP_212370753.1">
    <property type="nucleotide sequence ID" value="NZ_JAGSIE010000030.1"/>
</dbReference>
<sequence length="241" mass="27805">MILILFTGCSETETHGPNNSKKISESLNKNTTENEYSINYSGPISFEVNEQEFQIIPVLNPILEYIQEVEKSDEDYKGLFRSMVVEPFREEAFGKDGGLWLRDRYSFEAPRNSEQLQESIKTLDQDFEHLSLLIKETIEKSANLLPGGNTKIYIFPFNPDQFNSIRQMSGVTAFGTSNQIIVMHIAPHHYDEDMLKYATAHEYHHIVHFEKNENRDLFDYVLSEGKADSFANIMIPHFEAP</sequence>
<feature type="domain" description="DUF2268" evidence="1">
    <location>
        <begin position="133"/>
        <end position="236"/>
    </location>
</feature>
<evidence type="ECO:0000259" key="1">
    <source>
        <dbReference type="Pfam" id="PF10026"/>
    </source>
</evidence>
<organism evidence="2 3">
    <name type="scientific">Allobacillus saliphilus</name>
    <dbReference type="NCBI Taxonomy" id="2912308"/>
    <lineage>
        <taxon>Bacteria</taxon>
        <taxon>Bacillati</taxon>
        <taxon>Bacillota</taxon>
        <taxon>Bacilli</taxon>
        <taxon>Bacillales</taxon>
        <taxon>Bacillaceae</taxon>
        <taxon>Allobacillus</taxon>
    </lineage>
</organism>
<dbReference type="AlphaFoldDB" id="A0A941HUL6"/>
<name>A0A941HUL6_9BACI</name>
<dbReference type="InterPro" id="IPR018728">
    <property type="entry name" value="DUF2268"/>
</dbReference>